<dbReference type="EMBL" id="RXGB01024919">
    <property type="protein sequence ID" value="TMW81444.1"/>
    <property type="molecule type" value="Genomic_DNA"/>
</dbReference>
<dbReference type="AlphaFoldDB" id="A0A6N2AJ20"/>
<protein>
    <submittedName>
        <fullName evidence="1">Uncharacterized protein</fullName>
    </submittedName>
</protein>
<feature type="non-terminal residue" evidence="1">
    <location>
        <position position="128"/>
    </location>
</feature>
<name>A0A6N2AJ20_SOLCI</name>
<sequence length="128" mass="14610">MVAAGGGGWLSDLPEPILLRILSKLWDEKLNQCTLYMMAISLDDKESNLEKEFSCLKELLHGVVHLENLELSSWYIELKGWRSPPSRRKFLQLNVAEDQLDFPGICSFLRSSLGLETLVIDWFGDSPR</sequence>
<comment type="caution">
    <text evidence="1">The sequence shown here is derived from an EMBL/GenBank/DDBJ whole genome shotgun (WGS) entry which is preliminary data.</text>
</comment>
<accession>A0A6N2AJ20</accession>
<proteinExistence type="predicted"/>
<gene>
    <name evidence="1" type="ORF">EJD97_009623</name>
</gene>
<organism evidence="1">
    <name type="scientific">Solanum chilense</name>
    <name type="common">Tomato</name>
    <name type="synonym">Lycopersicon chilense</name>
    <dbReference type="NCBI Taxonomy" id="4083"/>
    <lineage>
        <taxon>Eukaryota</taxon>
        <taxon>Viridiplantae</taxon>
        <taxon>Streptophyta</taxon>
        <taxon>Embryophyta</taxon>
        <taxon>Tracheophyta</taxon>
        <taxon>Spermatophyta</taxon>
        <taxon>Magnoliopsida</taxon>
        <taxon>eudicotyledons</taxon>
        <taxon>Gunneridae</taxon>
        <taxon>Pentapetalae</taxon>
        <taxon>asterids</taxon>
        <taxon>lamiids</taxon>
        <taxon>Solanales</taxon>
        <taxon>Solanaceae</taxon>
        <taxon>Solanoideae</taxon>
        <taxon>Solaneae</taxon>
        <taxon>Solanum</taxon>
        <taxon>Solanum subgen. Lycopersicon</taxon>
    </lineage>
</organism>
<reference evidence="1" key="1">
    <citation type="submission" date="2019-05" db="EMBL/GenBank/DDBJ databases">
        <title>The de novo reference genome and transcriptome assemblies of the wild tomato species Solanum chilense.</title>
        <authorList>
            <person name="Stam R."/>
            <person name="Nosenko T."/>
            <person name="Hoerger A.C."/>
            <person name="Stephan W."/>
            <person name="Seidel M.A."/>
            <person name="Kuhn J.M.M."/>
            <person name="Haberer G."/>
            <person name="Tellier A."/>
        </authorList>
    </citation>
    <scope>NUCLEOTIDE SEQUENCE</scope>
    <source>
        <tissue evidence="1">Mature leaves</tissue>
    </source>
</reference>
<evidence type="ECO:0000313" key="1">
    <source>
        <dbReference type="EMBL" id="TMW81444.1"/>
    </source>
</evidence>